<dbReference type="KEGG" id="halu:HUG12_10080"/>
<keyword evidence="2" id="KW-1185">Reference proteome</keyword>
<reference evidence="1 2" key="1">
    <citation type="submission" date="2020-06" db="EMBL/GenBank/DDBJ databases">
        <title>NJ-3-1, isolated from saline soil.</title>
        <authorList>
            <person name="Cui H.L."/>
            <person name="Shi X."/>
        </authorList>
    </citation>
    <scope>NUCLEOTIDE SEQUENCE [LARGE SCALE GENOMIC DNA]</scope>
    <source>
        <strain evidence="1 2">NJ-3-1</strain>
    </source>
</reference>
<proteinExistence type="predicted"/>
<organism evidence="1 2">
    <name type="scientific">Halorarum salinum</name>
    <dbReference type="NCBI Taxonomy" id="2743089"/>
    <lineage>
        <taxon>Archaea</taxon>
        <taxon>Methanobacteriati</taxon>
        <taxon>Methanobacteriota</taxon>
        <taxon>Stenosarchaea group</taxon>
        <taxon>Halobacteria</taxon>
        <taxon>Halobacteriales</taxon>
        <taxon>Haloferacaceae</taxon>
        <taxon>Halorarum</taxon>
    </lineage>
</organism>
<evidence type="ECO:0000313" key="1">
    <source>
        <dbReference type="EMBL" id="QLG62055.1"/>
    </source>
</evidence>
<dbReference type="AlphaFoldDB" id="A0A7D5LBD8"/>
<dbReference type="EMBL" id="CP058579">
    <property type="protein sequence ID" value="QLG62055.1"/>
    <property type="molecule type" value="Genomic_DNA"/>
</dbReference>
<dbReference type="Proteomes" id="UP000509626">
    <property type="component" value="Chromosome"/>
</dbReference>
<evidence type="ECO:0000313" key="2">
    <source>
        <dbReference type="Proteomes" id="UP000509626"/>
    </source>
</evidence>
<dbReference type="OrthoDB" id="346205at2157"/>
<sequence length="155" mass="17845">MVLIAEATVYYLNWDREQRGDAAQLFHDLHIEDTPDRLSREEFDQLYCEVIQVDGVDNPEQVWEQWNRGSRRESEAFLSLRYCERCDTYIEGIAEGVTHAVQNHGYDALTETGEPDYVRGERSMSVGDIVVIDGTYYVAASIGWDEICINREGDN</sequence>
<protein>
    <submittedName>
        <fullName evidence="1">Uncharacterized protein</fullName>
    </submittedName>
</protein>
<dbReference type="GeneID" id="56037809"/>
<dbReference type="RefSeq" id="WP_179268640.1">
    <property type="nucleotide sequence ID" value="NZ_CP058579.1"/>
</dbReference>
<accession>A0A7D5LBD8</accession>
<gene>
    <name evidence="1" type="ORF">HUG12_10080</name>
</gene>
<name>A0A7D5LBD8_9EURY</name>